<gene>
    <name evidence="7" type="ORF">G3T38_05010</name>
</gene>
<dbReference type="Pfam" id="PF03328">
    <property type="entry name" value="HpcH_HpaI"/>
    <property type="match status" value="1"/>
</dbReference>
<dbReference type="InterPro" id="IPR015813">
    <property type="entry name" value="Pyrv/PenolPyrv_kinase-like_dom"/>
</dbReference>
<evidence type="ECO:0000256" key="3">
    <source>
        <dbReference type="ARBA" id="ARBA00022842"/>
    </source>
</evidence>
<feature type="binding site" evidence="4">
    <location>
        <position position="148"/>
    </location>
    <ligand>
        <name>substrate</name>
    </ligand>
</feature>
<keyword evidence="2 5" id="KW-0479">Metal-binding</keyword>
<dbReference type="Proteomes" id="UP000468687">
    <property type="component" value="Unassembled WGS sequence"/>
</dbReference>
<accession>A0A6P0HH78</accession>
<dbReference type="Gene3D" id="3.20.20.60">
    <property type="entry name" value="Phosphoenolpyruvate-binding domains"/>
    <property type="match status" value="1"/>
</dbReference>
<feature type="binding site" evidence="5">
    <location>
        <position position="175"/>
    </location>
    <ligand>
        <name>Mg(2+)</name>
        <dbReference type="ChEBI" id="CHEBI:18420"/>
    </ligand>
</feature>
<comment type="caution">
    <text evidence="7">The sequence shown here is derived from an EMBL/GenBank/DDBJ whole genome shotgun (WGS) entry which is preliminary data.</text>
</comment>
<evidence type="ECO:0000313" key="8">
    <source>
        <dbReference type="Proteomes" id="UP000468687"/>
    </source>
</evidence>
<keyword evidence="3 5" id="KW-0460">Magnesium</keyword>
<feature type="binding site" evidence="5">
    <location>
        <position position="148"/>
    </location>
    <ligand>
        <name>Mg(2+)</name>
        <dbReference type="ChEBI" id="CHEBI:18420"/>
    </ligand>
</feature>
<evidence type="ECO:0000256" key="2">
    <source>
        <dbReference type="ARBA" id="ARBA00022723"/>
    </source>
</evidence>
<evidence type="ECO:0000313" key="7">
    <source>
        <dbReference type="EMBL" id="NEN77634.1"/>
    </source>
</evidence>
<protein>
    <submittedName>
        <fullName evidence="7">CoA ester lyase</fullName>
    </submittedName>
</protein>
<dbReference type="GO" id="GO:0000287">
    <property type="term" value="F:magnesium ion binding"/>
    <property type="evidence" value="ECO:0007669"/>
    <property type="project" value="TreeGrafter"/>
</dbReference>
<dbReference type="EMBL" id="JAAGXA010000002">
    <property type="protein sequence ID" value="NEN77634.1"/>
    <property type="molecule type" value="Genomic_DNA"/>
</dbReference>
<reference evidence="7 8" key="1">
    <citation type="journal article" date="2014" name="Int. J. Syst. Evol. Microbiol.">
        <title>Nocardioides zeae sp. nov., isolated from the stem of Zea mays.</title>
        <authorList>
            <person name="Glaeser S.P."/>
            <person name="McInroy J.A."/>
            <person name="Busse H.J."/>
            <person name="Kampfer P."/>
        </authorList>
    </citation>
    <scope>NUCLEOTIDE SEQUENCE [LARGE SCALE GENOMIC DNA]</scope>
    <source>
        <strain evidence="7 8">JCM 30728</strain>
    </source>
</reference>
<dbReference type="GO" id="GO:0006107">
    <property type="term" value="P:oxaloacetate metabolic process"/>
    <property type="evidence" value="ECO:0007669"/>
    <property type="project" value="TreeGrafter"/>
</dbReference>
<dbReference type="RefSeq" id="WP_163770963.1">
    <property type="nucleotide sequence ID" value="NZ_JAAGXA010000002.1"/>
</dbReference>
<proteinExistence type="predicted"/>
<organism evidence="7 8">
    <name type="scientific">Nocardioides zeae</name>
    <dbReference type="NCBI Taxonomy" id="1457234"/>
    <lineage>
        <taxon>Bacteria</taxon>
        <taxon>Bacillati</taxon>
        <taxon>Actinomycetota</taxon>
        <taxon>Actinomycetes</taxon>
        <taxon>Propionibacteriales</taxon>
        <taxon>Nocardioidaceae</taxon>
        <taxon>Nocardioides</taxon>
    </lineage>
</organism>
<keyword evidence="8" id="KW-1185">Reference proteome</keyword>
<sequence length="308" mass="31725">MVPVSSPVLTPPRRVALCVPAVRPRVVEKALAAGADEVVVDLEDAVAVDDKVAARAALGDIDLAGGPAVRIAVRVNGIDTPWFVRDLEAAVALADRCHRTRPGAAPLTVVLPKTESRADLAAVERVLDALEAERGGGAPPLGVQALVETAAGLHRVDEIVADVRRVVAVVIGYADLAGSLGRGEGWSAGGWTVAAERVLWAARAAGLDAVDGPWLSVADDAAFGEAARGAAARGFDAKWVIHPRQVGTARTALAPSAAAVQHARRVLDTLAAAADEGSGAVQLDGRLLDAAMAVDARRVLRRAGEDVR</sequence>
<dbReference type="GO" id="GO:0016829">
    <property type="term" value="F:lyase activity"/>
    <property type="evidence" value="ECO:0007669"/>
    <property type="project" value="UniProtKB-KW"/>
</dbReference>
<dbReference type="PANTHER" id="PTHR32308">
    <property type="entry name" value="LYASE BETA SUBUNIT, PUTATIVE (AFU_ORTHOLOGUE AFUA_4G13030)-RELATED"/>
    <property type="match status" value="1"/>
</dbReference>
<dbReference type="PANTHER" id="PTHR32308:SF10">
    <property type="entry name" value="CITRATE LYASE SUBUNIT BETA"/>
    <property type="match status" value="1"/>
</dbReference>
<feature type="domain" description="HpcH/HpaI aldolase/citrate lyase" evidence="6">
    <location>
        <begin position="14"/>
        <end position="243"/>
    </location>
</feature>
<dbReference type="AlphaFoldDB" id="A0A6P0HH78"/>
<dbReference type="InterPro" id="IPR011206">
    <property type="entry name" value="Citrate_lyase_beta/mcl1/mcl2"/>
</dbReference>
<evidence type="ECO:0000256" key="4">
    <source>
        <dbReference type="PIRSR" id="PIRSR015582-1"/>
    </source>
</evidence>
<name>A0A6P0HH78_9ACTN</name>
<evidence type="ECO:0000256" key="1">
    <source>
        <dbReference type="ARBA" id="ARBA00001946"/>
    </source>
</evidence>
<dbReference type="PIRSF" id="PIRSF015582">
    <property type="entry name" value="Cit_lyase_B"/>
    <property type="match status" value="1"/>
</dbReference>
<dbReference type="SUPFAM" id="SSF51621">
    <property type="entry name" value="Phosphoenolpyruvate/pyruvate domain"/>
    <property type="match status" value="1"/>
</dbReference>
<evidence type="ECO:0000259" key="6">
    <source>
        <dbReference type="Pfam" id="PF03328"/>
    </source>
</evidence>
<dbReference type="InterPro" id="IPR040442">
    <property type="entry name" value="Pyrv_kinase-like_dom_sf"/>
</dbReference>
<dbReference type="InterPro" id="IPR005000">
    <property type="entry name" value="Aldolase/citrate-lyase_domain"/>
</dbReference>
<keyword evidence="7" id="KW-0456">Lyase</keyword>
<feature type="binding site" evidence="4">
    <location>
        <position position="74"/>
    </location>
    <ligand>
        <name>substrate</name>
    </ligand>
</feature>
<evidence type="ECO:0000256" key="5">
    <source>
        <dbReference type="PIRSR" id="PIRSR015582-2"/>
    </source>
</evidence>
<comment type="cofactor">
    <cofactor evidence="1">
        <name>Mg(2+)</name>
        <dbReference type="ChEBI" id="CHEBI:18420"/>
    </cofactor>
</comment>